<evidence type="ECO:0000313" key="7">
    <source>
        <dbReference type="Proteomes" id="UP000886814"/>
    </source>
</evidence>
<comment type="similarity">
    <text evidence="1">Belongs to the ABC transporter superfamily.</text>
</comment>
<dbReference type="SMART" id="SM00382">
    <property type="entry name" value="AAA"/>
    <property type="match status" value="1"/>
</dbReference>
<dbReference type="Gene3D" id="3.40.50.300">
    <property type="entry name" value="P-loop containing nucleotide triphosphate hydrolases"/>
    <property type="match status" value="1"/>
</dbReference>
<dbReference type="Proteomes" id="UP000886814">
    <property type="component" value="Unassembled WGS sequence"/>
</dbReference>
<reference evidence="6" key="2">
    <citation type="submission" date="2021-04" db="EMBL/GenBank/DDBJ databases">
        <authorList>
            <person name="Gilroy R."/>
        </authorList>
    </citation>
    <scope>NUCLEOTIDE SEQUENCE</scope>
    <source>
        <strain evidence="6">CHK195-9823</strain>
    </source>
</reference>
<dbReference type="InterPro" id="IPR003593">
    <property type="entry name" value="AAA+_ATPase"/>
</dbReference>
<keyword evidence="4 6" id="KW-0067">ATP-binding</keyword>
<evidence type="ECO:0000256" key="4">
    <source>
        <dbReference type="ARBA" id="ARBA00022840"/>
    </source>
</evidence>
<dbReference type="PANTHER" id="PTHR42798:SF7">
    <property type="entry name" value="ALPHA-D-RIBOSE 1-METHYLPHOSPHONATE 5-TRIPHOSPHATE SYNTHASE SUBUNIT PHNL"/>
    <property type="match status" value="1"/>
</dbReference>
<dbReference type="PANTHER" id="PTHR42798">
    <property type="entry name" value="LIPOPROTEIN-RELEASING SYSTEM ATP-BINDING PROTEIN LOLD"/>
    <property type="match status" value="1"/>
</dbReference>
<evidence type="ECO:0000256" key="2">
    <source>
        <dbReference type="ARBA" id="ARBA00022448"/>
    </source>
</evidence>
<evidence type="ECO:0000259" key="5">
    <source>
        <dbReference type="PROSITE" id="PS50893"/>
    </source>
</evidence>
<proteinExistence type="inferred from homology"/>
<evidence type="ECO:0000256" key="1">
    <source>
        <dbReference type="ARBA" id="ARBA00005417"/>
    </source>
</evidence>
<evidence type="ECO:0000313" key="6">
    <source>
        <dbReference type="EMBL" id="HIV38142.1"/>
    </source>
</evidence>
<dbReference type="SUPFAM" id="SSF52540">
    <property type="entry name" value="P-loop containing nucleoside triphosphate hydrolases"/>
    <property type="match status" value="1"/>
</dbReference>
<dbReference type="GO" id="GO:0022857">
    <property type="term" value="F:transmembrane transporter activity"/>
    <property type="evidence" value="ECO:0007669"/>
    <property type="project" value="UniProtKB-ARBA"/>
</dbReference>
<keyword evidence="3" id="KW-0547">Nucleotide-binding</keyword>
<reference evidence="6" key="1">
    <citation type="journal article" date="2021" name="PeerJ">
        <title>Extensive microbial diversity within the chicken gut microbiome revealed by metagenomics and culture.</title>
        <authorList>
            <person name="Gilroy R."/>
            <person name="Ravi A."/>
            <person name="Getino M."/>
            <person name="Pursley I."/>
            <person name="Horton D.L."/>
            <person name="Alikhan N.F."/>
            <person name="Baker D."/>
            <person name="Gharbi K."/>
            <person name="Hall N."/>
            <person name="Watson M."/>
            <person name="Adriaenssens E.M."/>
            <person name="Foster-Nyarko E."/>
            <person name="Jarju S."/>
            <person name="Secka A."/>
            <person name="Antonio M."/>
            <person name="Oren A."/>
            <person name="Chaudhuri R.R."/>
            <person name="La Ragione R."/>
            <person name="Hildebrand F."/>
            <person name="Pallen M.J."/>
        </authorList>
    </citation>
    <scope>NUCLEOTIDE SEQUENCE</scope>
    <source>
        <strain evidence="6">CHK195-9823</strain>
    </source>
</reference>
<sequence length="251" mass="27938">MNKILEIRNLSKSYGRRGYQTWVLRDISLDIFQGDFIGIMGPSGAGKTTLLNMLSTLDKPSRGEILLEGENIVEMKNKELSLVRRDKIGFIFQDYNLLDNMTLQDNIALPLSLNGVKTGEILKRVRETAAIFGLEPHLGKYPYQLSGGQKQRAASARALITNPRILFADEPTGALDSKSGRDLLCCLKAANEAGKATIVMVTHDAYCASYAKQVYFLKDGRIQCCLNRQESRKGFYDEIMAMLASMGGDRE</sequence>
<accession>A0A9D1PD41</accession>
<name>A0A9D1PD41_9FIRM</name>
<keyword evidence="2" id="KW-0813">Transport</keyword>
<dbReference type="FunFam" id="3.40.50.300:FF:000032">
    <property type="entry name" value="Export ABC transporter ATP-binding protein"/>
    <property type="match status" value="1"/>
</dbReference>
<dbReference type="Pfam" id="PF00005">
    <property type="entry name" value="ABC_tran"/>
    <property type="match status" value="1"/>
</dbReference>
<evidence type="ECO:0000256" key="3">
    <source>
        <dbReference type="ARBA" id="ARBA00022741"/>
    </source>
</evidence>
<comment type="caution">
    <text evidence="6">The sequence shown here is derived from an EMBL/GenBank/DDBJ whole genome shotgun (WGS) entry which is preliminary data.</text>
</comment>
<dbReference type="GO" id="GO:0016887">
    <property type="term" value="F:ATP hydrolysis activity"/>
    <property type="evidence" value="ECO:0007669"/>
    <property type="project" value="InterPro"/>
</dbReference>
<dbReference type="EMBL" id="DXIQ01000024">
    <property type="protein sequence ID" value="HIV38142.1"/>
    <property type="molecule type" value="Genomic_DNA"/>
</dbReference>
<dbReference type="InterPro" id="IPR003439">
    <property type="entry name" value="ABC_transporter-like_ATP-bd"/>
</dbReference>
<dbReference type="InterPro" id="IPR017911">
    <property type="entry name" value="MacB-like_ATP-bd"/>
</dbReference>
<gene>
    <name evidence="6" type="ORF">H9747_03965</name>
</gene>
<dbReference type="AlphaFoldDB" id="A0A9D1PD41"/>
<dbReference type="GO" id="GO:0005524">
    <property type="term" value="F:ATP binding"/>
    <property type="evidence" value="ECO:0007669"/>
    <property type="project" value="UniProtKB-KW"/>
</dbReference>
<organism evidence="6 7">
    <name type="scientific">Candidatus Blautia stercorigallinarum</name>
    <dbReference type="NCBI Taxonomy" id="2838501"/>
    <lineage>
        <taxon>Bacteria</taxon>
        <taxon>Bacillati</taxon>
        <taxon>Bacillota</taxon>
        <taxon>Clostridia</taxon>
        <taxon>Lachnospirales</taxon>
        <taxon>Lachnospiraceae</taxon>
        <taxon>Blautia</taxon>
    </lineage>
</organism>
<feature type="domain" description="ABC transporter" evidence="5">
    <location>
        <begin position="5"/>
        <end position="244"/>
    </location>
</feature>
<protein>
    <submittedName>
        <fullName evidence="6">ABC transporter ATP-binding protein</fullName>
    </submittedName>
</protein>
<dbReference type="InterPro" id="IPR027417">
    <property type="entry name" value="P-loop_NTPase"/>
</dbReference>
<dbReference type="GO" id="GO:0098796">
    <property type="term" value="C:membrane protein complex"/>
    <property type="evidence" value="ECO:0007669"/>
    <property type="project" value="UniProtKB-ARBA"/>
</dbReference>
<dbReference type="PROSITE" id="PS50893">
    <property type="entry name" value="ABC_TRANSPORTER_2"/>
    <property type="match status" value="1"/>
</dbReference>
<dbReference type="CDD" id="cd03255">
    <property type="entry name" value="ABC_MJ0796_LolCDE_FtsE"/>
    <property type="match status" value="1"/>
</dbReference>